<accession>A0A921FZL1</accession>
<dbReference type="Pfam" id="PF25753">
    <property type="entry name" value="SF0329"/>
    <property type="match status" value="1"/>
</dbReference>
<reference evidence="1" key="1">
    <citation type="journal article" date="2021" name="PeerJ">
        <title>Extensive microbial diversity within the chicken gut microbiome revealed by metagenomics and culture.</title>
        <authorList>
            <person name="Gilroy R."/>
            <person name="Ravi A."/>
            <person name="Getino M."/>
            <person name="Pursley I."/>
            <person name="Horton D.L."/>
            <person name="Alikhan N.F."/>
            <person name="Baker D."/>
            <person name="Gharbi K."/>
            <person name="Hall N."/>
            <person name="Watson M."/>
            <person name="Adriaenssens E.M."/>
            <person name="Foster-Nyarko E."/>
            <person name="Jarju S."/>
            <person name="Secka A."/>
            <person name="Antonio M."/>
            <person name="Oren A."/>
            <person name="Chaudhuri R.R."/>
            <person name="La Ragione R."/>
            <person name="Hildebrand F."/>
            <person name="Pallen M.J."/>
        </authorList>
    </citation>
    <scope>NUCLEOTIDE SEQUENCE</scope>
    <source>
        <strain evidence="1">CHK171-7178</strain>
    </source>
</reference>
<evidence type="ECO:0000313" key="1">
    <source>
        <dbReference type="EMBL" id="HJF31807.1"/>
    </source>
</evidence>
<dbReference type="EMBL" id="DYWT01000140">
    <property type="protein sequence ID" value="HJF31807.1"/>
    <property type="molecule type" value="Genomic_DNA"/>
</dbReference>
<evidence type="ECO:0000313" key="2">
    <source>
        <dbReference type="Proteomes" id="UP000698173"/>
    </source>
</evidence>
<comment type="caution">
    <text evidence="1">The sequence shown here is derived from an EMBL/GenBank/DDBJ whole genome shotgun (WGS) entry which is preliminary data.</text>
</comment>
<sequence>MRWSKLKQMAEDLLCESLKGRVHYQAIVHRKSHDQTSSFRVTLDGKEIGWASDIPYAMELNRRSDDLRDERQLNSFPWHLHWQEWEESEDYKAYHRAYADTEIHLIADEVFPAWAVKELLFEYVHMPFEEAVVHEHPFVRAISLFDKRFGKRRLTEINSEKESGLVKTFYEIRIEADSNSKE</sequence>
<protein>
    <submittedName>
        <fullName evidence="1">Uncharacterized protein</fullName>
    </submittedName>
</protein>
<gene>
    <name evidence="1" type="ORF">K8V56_08505</name>
</gene>
<organism evidence="1 2">
    <name type="scientific">Sporosarcina psychrophila</name>
    <name type="common">Bacillus psychrophilus</name>
    <dbReference type="NCBI Taxonomy" id="1476"/>
    <lineage>
        <taxon>Bacteria</taxon>
        <taxon>Bacillati</taxon>
        <taxon>Bacillota</taxon>
        <taxon>Bacilli</taxon>
        <taxon>Bacillales</taxon>
        <taxon>Caryophanaceae</taxon>
        <taxon>Sporosarcina</taxon>
    </lineage>
</organism>
<name>A0A921FZL1_SPOPS</name>
<dbReference type="Proteomes" id="UP000698173">
    <property type="component" value="Unassembled WGS sequence"/>
</dbReference>
<dbReference type="AlphaFoldDB" id="A0A921FZL1"/>
<proteinExistence type="predicted"/>
<reference evidence="1" key="2">
    <citation type="submission" date="2021-09" db="EMBL/GenBank/DDBJ databases">
        <authorList>
            <person name="Gilroy R."/>
        </authorList>
    </citation>
    <scope>NUCLEOTIDE SEQUENCE</scope>
    <source>
        <strain evidence="1">CHK171-7178</strain>
    </source>
</reference>
<dbReference type="InterPro" id="IPR057955">
    <property type="entry name" value="SF0329-like"/>
</dbReference>